<keyword evidence="2" id="KW-1185">Reference proteome</keyword>
<evidence type="ECO:0000313" key="1">
    <source>
        <dbReference type="EMBL" id="KIK18912.1"/>
    </source>
</evidence>
<name>A0A0C9Z908_9AGAM</name>
<sequence>MSLTKSYFHHKSRKPTAPERCHHLYMPAPNFTKGSARCVLRNLTWGSDDVKGYCSLLASEPTSALRIMTKSLVFDYLHLSSCPYHSSFLSFCVSCGAGAVVDHV</sequence>
<evidence type="ECO:0000313" key="2">
    <source>
        <dbReference type="Proteomes" id="UP000054018"/>
    </source>
</evidence>
<gene>
    <name evidence="1" type="ORF">PISMIDRAFT_683767</name>
</gene>
<reference evidence="2" key="2">
    <citation type="submission" date="2015-01" db="EMBL/GenBank/DDBJ databases">
        <title>Evolutionary Origins and Diversification of the Mycorrhizal Mutualists.</title>
        <authorList>
            <consortium name="DOE Joint Genome Institute"/>
            <consortium name="Mycorrhizal Genomics Consortium"/>
            <person name="Kohler A."/>
            <person name="Kuo A."/>
            <person name="Nagy L.G."/>
            <person name="Floudas D."/>
            <person name="Copeland A."/>
            <person name="Barry K.W."/>
            <person name="Cichocki N."/>
            <person name="Veneault-Fourrey C."/>
            <person name="LaButti K."/>
            <person name="Lindquist E.A."/>
            <person name="Lipzen A."/>
            <person name="Lundell T."/>
            <person name="Morin E."/>
            <person name="Murat C."/>
            <person name="Riley R."/>
            <person name="Ohm R."/>
            <person name="Sun H."/>
            <person name="Tunlid A."/>
            <person name="Henrissat B."/>
            <person name="Grigoriev I.V."/>
            <person name="Hibbett D.S."/>
            <person name="Martin F."/>
        </authorList>
    </citation>
    <scope>NUCLEOTIDE SEQUENCE [LARGE SCALE GENOMIC DNA]</scope>
    <source>
        <strain evidence="2">441</strain>
    </source>
</reference>
<proteinExistence type="predicted"/>
<organism evidence="1 2">
    <name type="scientific">Pisolithus microcarpus 441</name>
    <dbReference type="NCBI Taxonomy" id="765257"/>
    <lineage>
        <taxon>Eukaryota</taxon>
        <taxon>Fungi</taxon>
        <taxon>Dikarya</taxon>
        <taxon>Basidiomycota</taxon>
        <taxon>Agaricomycotina</taxon>
        <taxon>Agaricomycetes</taxon>
        <taxon>Agaricomycetidae</taxon>
        <taxon>Boletales</taxon>
        <taxon>Sclerodermatineae</taxon>
        <taxon>Pisolithaceae</taxon>
        <taxon>Pisolithus</taxon>
    </lineage>
</organism>
<dbReference type="AlphaFoldDB" id="A0A0C9Z908"/>
<dbReference type="HOGENOM" id="CLU_2251107_0_0_1"/>
<dbReference type="Proteomes" id="UP000054018">
    <property type="component" value="Unassembled WGS sequence"/>
</dbReference>
<reference evidence="1 2" key="1">
    <citation type="submission" date="2014-04" db="EMBL/GenBank/DDBJ databases">
        <authorList>
            <consortium name="DOE Joint Genome Institute"/>
            <person name="Kuo A."/>
            <person name="Kohler A."/>
            <person name="Costa M.D."/>
            <person name="Nagy L.G."/>
            <person name="Floudas D."/>
            <person name="Copeland A."/>
            <person name="Barry K.W."/>
            <person name="Cichocki N."/>
            <person name="Veneault-Fourrey C."/>
            <person name="LaButti K."/>
            <person name="Lindquist E.A."/>
            <person name="Lipzen A."/>
            <person name="Lundell T."/>
            <person name="Morin E."/>
            <person name="Murat C."/>
            <person name="Sun H."/>
            <person name="Tunlid A."/>
            <person name="Henrissat B."/>
            <person name="Grigoriev I.V."/>
            <person name="Hibbett D.S."/>
            <person name="Martin F."/>
            <person name="Nordberg H.P."/>
            <person name="Cantor M.N."/>
            <person name="Hua S.X."/>
        </authorList>
    </citation>
    <scope>NUCLEOTIDE SEQUENCE [LARGE SCALE GENOMIC DNA]</scope>
    <source>
        <strain evidence="1 2">441</strain>
    </source>
</reference>
<protein>
    <submittedName>
        <fullName evidence="1">Uncharacterized protein</fullName>
    </submittedName>
</protein>
<accession>A0A0C9Z908</accession>
<dbReference type="EMBL" id="KN833795">
    <property type="protein sequence ID" value="KIK18912.1"/>
    <property type="molecule type" value="Genomic_DNA"/>
</dbReference>